<dbReference type="NCBIfam" id="TIGR02834">
    <property type="entry name" value="spo_ytxC"/>
    <property type="match status" value="1"/>
</dbReference>
<reference evidence="1 2" key="1">
    <citation type="submission" date="2021-06" db="EMBL/GenBank/DDBJ databases">
        <title>Clostridia strains as spoilage organisms.</title>
        <authorList>
            <person name="Wambui J."/>
            <person name="Stephan R."/>
            <person name="Stevens M.J.A."/>
        </authorList>
    </citation>
    <scope>NUCLEOTIDE SEQUENCE [LARGE SCALE GENOMIC DNA]</scope>
    <source>
        <strain evidence="1 2">DSM 14204</strain>
    </source>
</reference>
<dbReference type="Pfam" id="PF08812">
    <property type="entry name" value="YtxC"/>
    <property type="match status" value="1"/>
</dbReference>
<dbReference type="Proteomes" id="UP000776252">
    <property type="component" value="Unassembled WGS sequence"/>
</dbReference>
<organism evidence="1 2">
    <name type="scientific">Clostridium frigoris</name>
    <dbReference type="NCBI Taxonomy" id="205327"/>
    <lineage>
        <taxon>Bacteria</taxon>
        <taxon>Bacillati</taxon>
        <taxon>Bacillota</taxon>
        <taxon>Clostridia</taxon>
        <taxon>Eubacteriales</taxon>
        <taxon>Clostridiaceae</taxon>
        <taxon>Clostridium</taxon>
    </lineage>
</organism>
<sequence length="299" mass="35042">MLLLTVVYNRSMEYIIDEINEIKKYFEYKKTILGVSESIVGDMHFIKFFCRDDNISENSIKTFNLNIANMLYKIVTIEFCKKGINDFLTETYFFLQYDEIKQVKPRIQKALLNEGQISGPNMVYCINRKNTIIDKITKCIEENNEINISGFLTFRAKELNEDLESIVDKVVEEYMVEKEYNEFIKLLKYFVDIQESKVEEVNILIEKDGNYYLRDEEGNNLVESMMVELPDVKFDSIENQEELIISTMISSAPKKVIIHCVQHCKNKELIETISKVFTDKVQYCDACSECRKIKNGVLV</sequence>
<evidence type="ECO:0000313" key="2">
    <source>
        <dbReference type="Proteomes" id="UP000776252"/>
    </source>
</evidence>
<dbReference type="InterPro" id="IPR014199">
    <property type="entry name" value="Spore_YtxC"/>
</dbReference>
<dbReference type="RefSeq" id="WP_216149755.1">
    <property type="nucleotide sequence ID" value="NZ_JAHLDV010000028.1"/>
</dbReference>
<dbReference type="EMBL" id="JAHLDV010000028">
    <property type="protein sequence ID" value="MBU3160516.1"/>
    <property type="molecule type" value="Genomic_DNA"/>
</dbReference>
<accession>A0ABS6BUB9</accession>
<name>A0ABS6BUB9_9CLOT</name>
<gene>
    <name evidence="1" type="primary">ytxC</name>
    <name evidence="1" type="ORF">KPL37_12245</name>
</gene>
<keyword evidence="2" id="KW-1185">Reference proteome</keyword>
<comment type="caution">
    <text evidence="1">The sequence shown here is derived from an EMBL/GenBank/DDBJ whole genome shotgun (WGS) entry which is preliminary data.</text>
</comment>
<evidence type="ECO:0000313" key="1">
    <source>
        <dbReference type="EMBL" id="MBU3160516.1"/>
    </source>
</evidence>
<protein>
    <submittedName>
        <fullName evidence="1">Sporulation protein YtxC</fullName>
    </submittedName>
</protein>
<proteinExistence type="predicted"/>